<dbReference type="GeneID" id="93148443"/>
<dbReference type="Proteomes" id="UP000004968">
    <property type="component" value="Unassembled WGS sequence"/>
</dbReference>
<dbReference type="InterPro" id="IPR020449">
    <property type="entry name" value="Tscrpt_reg_AraC-type_HTH"/>
</dbReference>
<dbReference type="SUPFAM" id="SSF46689">
    <property type="entry name" value="Homeodomain-like"/>
    <property type="match status" value="2"/>
</dbReference>
<evidence type="ECO:0000313" key="6">
    <source>
        <dbReference type="Proteomes" id="UP000004968"/>
    </source>
</evidence>
<dbReference type="Pfam" id="PF02311">
    <property type="entry name" value="AraC_binding"/>
    <property type="match status" value="1"/>
</dbReference>
<feature type="domain" description="HTH araC/xylS-type" evidence="4">
    <location>
        <begin position="179"/>
        <end position="277"/>
    </location>
</feature>
<dbReference type="SUPFAM" id="SSF51182">
    <property type="entry name" value="RmlC-like cupins"/>
    <property type="match status" value="1"/>
</dbReference>
<dbReference type="PANTHER" id="PTHR43280:SF2">
    <property type="entry name" value="HTH-TYPE TRANSCRIPTIONAL REGULATOR EXSA"/>
    <property type="match status" value="1"/>
</dbReference>
<dbReference type="PROSITE" id="PS01124">
    <property type="entry name" value="HTH_ARAC_FAMILY_2"/>
    <property type="match status" value="1"/>
</dbReference>
<dbReference type="Pfam" id="PF12833">
    <property type="entry name" value="HTH_18"/>
    <property type="match status" value="1"/>
</dbReference>
<evidence type="ECO:0000313" key="5">
    <source>
        <dbReference type="EMBL" id="EFC97658.1"/>
    </source>
</evidence>
<dbReference type="PRINTS" id="PR00032">
    <property type="entry name" value="HTHARAC"/>
</dbReference>
<name>D3AKK1_9FIRM</name>
<gene>
    <name evidence="5" type="ORF">CLOSTHATH_04145</name>
</gene>
<proteinExistence type="predicted"/>
<dbReference type="Gene3D" id="2.60.120.10">
    <property type="entry name" value="Jelly Rolls"/>
    <property type="match status" value="1"/>
</dbReference>
<evidence type="ECO:0000256" key="3">
    <source>
        <dbReference type="ARBA" id="ARBA00023163"/>
    </source>
</evidence>
<evidence type="ECO:0000259" key="4">
    <source>
        <dbReference type="PROSITE" id="PS01124"/>
    </source>
</evidence>
<dbReference type="InterPro" id="IPR003313">
    <property type="entry name" value="AraC-bd"/>
</dbReference>
<dbReference type="InterPro" id="IPR018060">
    <property type="entry name" value="HTH_AraC"/>
</dbReference>
<dbReference type="Gene3D" id="1.10.10.60">
    <property type="entry name" value="Homeodomain-like"/>
    <property type="match status" value="2"/>
</dbReference>
<dbReference type="InterPro" id="IPR009057">
    <property type="entry name" value="Homeodomain-like_sf"/>
</dbReference>
<dbReference type="SMART" id="SM00342">
    <property type="entry name" value="HTH_ARAC"/>
    <property type="match status" value="1"/>
</dbReference>
<dbReference type="InterPro" id="IPR011051">
    <property type="entry name" value="RmlC_Cupin_sf"/>
</dbReference>
<evidence type="ECO:0000256" key="2">
    <source>
        <dbReference type="ARBA" id="ARBA00023125"/>
    </source>
</evidence>
<dbReference type="AlphaFoldDB" id="D3AKK1"/>
<sequence>MAYENAYQITNPDCVLLPEEICYMNWQKYYMDYHQHPAGSIEFNYIVEGTCYYNIAGEIYNLKKRNLMIVNGNTPHKLISPDSCINMSINYYQSELTPSIGTLSALVQAYPCLGTFFQNLNTGLVIQNARNIFHLLEEICNETNNKKDPYYLNILVNKALIEVVRLLSAEKSPTDTYVEQTKNYINYHFFSIENIDEIASYVALNKVYLQKIFREKTGLTIWNYLTKYRMEKAVYFLLYSDTPISDIDELVGINSRQNFYLLFKKQYGMSPSEYRKRYKLTL</sequence>
<protein>
    <submittedName>
        <fullName evidence="5">Transcriptional regulator, AraC family</fullName>
    </submittedName>
</protein>
<accession>D3AKK1</accession>
<reference evidence="5 6" key="1">
    <citation type="submission" date="2010-01" db="EMBL/GenBank/DDBJ databases">
        <authorList>
            <person name="Weinstock G."/>
            <person name="Sodergren E."/>
            <person name="Clifton S."/>
            <person name="Fulton L."/>
            <person name="Fulton B."/>
            <person name="Courtney L."/>
            <person name="Fronick C."/>
            <person name="Harrison M."/>
            <person name="Strong C."/>
            <person name="Farmer C."/>
            <person name="Delahaunty K."/>
            <person name="Markovic C."/>
            <person name="Hall O."/>
            <person name="Minx P."/>
            <person name="Tomlinson C."/>
            <person name="Mitreva M."/>
            <person name="Nelson J."/>
            <person name="Hou S."/>
            <person name="Wollam A."/>
            <person name="Pepin K.H."/>
            <person name="Johnson M."/>
            <person name="Bhonagiri V."/>
            <person name="Nash W.E."/>
            <person name="Warren W."/>
            <person name="Chinwalla A."/>
            <person name="Mardis E.R."/>
            <person name="Wilson R.K."/>
        </authorList>
    </citation>
    <scope>NUCLEOTIDE SEQUENCE [LARGE SCALE GENOMIC DNA]</scope>
    <source>
        <strain evidence="5 6">DSM 13479</strain>
    </source>
</reference>
<dbReference type="EMBL" id="ACIO01000356">
    <property type="protein sequence ID" value="EFC97658.1"/>
    <property type="molecule type" value="Genomic_DNA"/>
</dbReference>
<dbReference type="RefSeq" id="WP_006774591.1">
    <property type="nucleotide sequence ID" value="NZ_GG667691.1"/>
</dbReference>
<dbReference type="GO" id="GO:0043565">
    <property type="term" value="F:sequence-specific DNA binding"/>
    <property type="evidence" value="ECO:0007669"/>
    <property type="project" value="InterPro"/>
</dbReference>
<evidence type="ECO:0000256" key="1">
    <source>
        <dbReference type="ARBA" id="ARBA00023015"/>
    </source>
</evidence>
<dbReference type="HOGENOM" id="CLU_000445_88_3_9"/>
<dbReference type="GO" id="GO:0003700">
    <property type="term" value="F:DNA-binding transcription factor activity"/>
    <property type="evidence" value="ECO:0007669"/>
    <property type="project" value="InterPro"/>
</dbReference>
<keyword evidence="3" id="KW-0804">Transcription</keyword>
<keyword evidence="1" id="KW-0805">Transcription regulation</keyword>
<dbReference type="PANTHER" id="PTHR43280">
    <property type="entry name" value="ARAC-FAMILY TRANSCRIPTIONAL REGULATOR"/>
    <property type="match status" value="1"/>
</dbReference>
<organism evidence="5 6">
    <name type="scientific">Hungatella hathewayi DSM 13479</name>
    <dbReference type="NCBI Taxonomy" id="566550"/>
    <lineage>
        <taxon>Bacteria</taxon>
        <taxon>Bacillati</taxon>
        <taxon>Bacillota</taxon>
        <taxon>Clostridia</taxon>
        <taxon>Lachnospirales</taxon>
        <taxon>Lachnospiraceae</taxon>
        <taxon>Hungatella</taxon>
    </lineage>
</organism>
<keyword evidence="2" id="KW-0238">DNA-binding</keyword>
<comment type="caution">
    <text evidence="5">The sequence shown here is derived from an EMBL/GenBank/DDBJ whole genome shotgun (WGS) entry which is preliminary data.</text>
</comment>
<dbReference type="InterPro" id="IPR014710">
    <property type="entry name" value="RmlC-like_jellyroll"/>
</dbReference>